<dbReference type="Gene3D" id="3.40.50.880">
    <property type="match status" value="1"/>
</dbReference>
<dbReference type="SUPFAM" id="SSF51445">
    <property type="entry name" value="(Trans)glycosidases"/>
    <property type="match status" value="1"/>
</dbReference>
<gene>
    <name evidence="2" type="ORF">IRI77_35495</name>
</gene>
<keyword evidence="3" id="KW-1185">Reference proteome</keyword>
<dbReference type="InterPro" id="IPR029062">
    <property type="entry name" value="Class_I_gatase-like"/>
</dbReference>
<name>A0A7S7SK68_PALFE</name>
<dbReference type="EMBL" id="CP063849">
    <property type="protein sequence ID" value="QOY87984.1"/>
    <property type="molecule type" value="Genomic_DNA"/>
</dbReference>
<dbReference type="GO" id="GO:0004565">
    <property type="term" value="F:beta-galactosidase activity"/>
    <property type="evidence" value="ECO:0007669"/>
    <property type="project" value="InterPro"/>
</dbReference>
<organism evidence="2 3">
    <name type="scientific">Paludibaculum fermentans</name>
    <dbReference type="NCBI Taxonomy" id="1473598"/>
    <lineage>
        <taxon>Bacteria</taxon>
        <taxon>Pseudomonadati</taxon>
        <taxon>Acidobacteriota</taxon>
        <taxon>Terriglobia</taxon>
        <taxon>Bryobacterales</taxon>
        <taxon>Bryobacteraceae</taxon>
        <taxon>Paludibaculum</taxon>
    </lineage>
</organism>
<dbReference type="Proteomes" id="UP000593892">
    <property type="component" value="Chromosome"/>
</dbReference>
<dbReference type="Gene3D" id="3.20.20.80">
    <property type="entry name" value="Glycosidases"/>
    <property type="match status" value="1"/>
</dbReference>
<evidence type="ECO:0000313" key="3">
    <source>
        <dbReference type="Proteomes" id="UP000593892"/>
    </source>
</evidence>
<dbReference type="SUPFAM" id="SSF52317">
    <property type="entry name" value="Class I glutamine amidotransferase-like"/>
    <property type="match status" value="1"/>
</dbReference>
<dbReference type="RefSeq" id="WP_194449647.1">
    <property type="nucleotide sequence ID" value="NZ_CP063849.1"/>
</dbReference>
<proteinExistence type="predicted"/>
<dbReference type="InterPro" id="IPR013738">
    <property type="entry name" value="Beta_galactosidase_Trimer"/>
</dbReference>
<dbReference type="InterPro" id="IPR017853">
    <property type="entry name" value="GH"/>
</dbReference>
<sequence>MKRREFMATLAAAGLLPGAVSAPWFLRMRRLGQLNINEADAATLDVRYWVEYWSKMRVDGLIVSCGGIMAFYPSNLTLHHRARFLGNRDLFGEYASAAKKAGIRVIARLDPSYAFEEVQAARPEWFARRRDGTPARHNEAPELYRTCEFSAYYDTHMTAIIQELCDRYDPDAFYTNAWPSTGLGTICYCDTCKRLFGTLPEKDDRNDPVFRKWTEKRLERVLEIWKLWDQTASAGRADRVYVGNLGGSIRAETDVQRIAAVARWMNADHQDRSGNVPLWDCAQQGRIGYAVMRGRPVTNVTSGYNLSDAVWRHTSKAPVETHMWLKQSAASGMVPWLTWLGGNPLDKRWMQTGLDVFPWLKQNEQHFFNKRSLSRIGLVWPQRTQVWHPKLNGNTEALQGFYFALLENRIPFDLIHDGDLTLERLREYSCIVLPNAALLADASVQALKKYAVGGGGLVATFETSLYDENGHRRAEFGLAGAFGASFAGRVEGPLRNSYFRVEKRHDVLNGFEETGLLPGAQNRVAVKESAAAPLVRIAPFPAFPPEMVYPRDSKSSGPEMFVHDAPGRMVYFPSDIDRTLWRSWNPDLSRLLANAVRWASKNALGTRVEGSGLIDIFYWETEAGLALHLLNYTNPALMHGPVREVYPLGRQKVRLAMPKGFQPRGAQALAAQTKLAFRVVEGQLEFEVPSIGEYEVIAITGRG</sequence>
<dbReference type="Pfam" id="PF08532">
    <property type="entry name" value="Glyco_hydro_42M"/>
    <property type="match status" value="1"/>
</dbReference>
<feature type="domain" description="Beta-galactosidase trimerisation" evidence="1">
    <location>
        <begin position="394"/>
        <end position="472"/>
    </location>
</feature>
<protein>
    <submittedName>
        <fullName evidence="2">Beta-galactosidase trimerization domain-containing protein</fullName>
    </submittedName>
</protein>
<accession>A0A7S7SK68</accession>
<dbReference type="KEGG" id="pfer:IRI77_35495"/>
<evidence type="ECO:0000313" key="2">
    <source>
        <dbReference type="EMBL" id="QOY87984.1"/>
    </source>
</evidence>
<dbReference type="InterPro" id="IPR028212">
    <property type="entry name" value="GHL6"/>
</dbReference>
<dbReference type="GO" id="GO:0005975">
    <property type="term" value="P:carbohydrate metabolic process"/>
    <property type="evidence" value="ECO:0007669"/>
    <property type="project" value="InterPro"/>
</dbReference>
<dbReference type="AlphaFoldDB" id="A0A7S7SK68"/>
<dbReference type="Pfam" id="PF14871">
    <property type="entry name" value="GHL6"/>
    <property type="match status" value="1"/>
</dbReference>
<evidence type="ECO:0000259" key="1">
    <source>
        <dbReference type="Pfam" id="PF08532"/>
    </source>
</evidence>
<reference evidence="2 3" key="1">
    <citation type="submission" date="2020-10" db="EMBL/GenBank/DDBJ databases">
        <title>Complete genome sequence of Paludibaculum fermentans P105T, a facultatively anaerobic acidobacterium capable of dissimilatory Fe(III) reduction.</title>
        <authorList>
            <person name="Dedysh S.N."/>
            <person name="Beletsky A.V."/>
            <person name="Kulichevskaya I.S."/>
            <person name="Mardanov A.V."/>
            <person name="Ravin N.V."/>
        </authorList>
    </citation>
    <scope>NUCLEOTIDE SEQUENCE [LARGE SCALE GENOMIC DNA]</scope>
    <source>
        <strain evidence="2 3">P105</strain>
    </source>
</reference>
<dbReference type="CDD" id="cd03143">
    <property type="entry name" value="A4_beta-galactosidase_middle_domain"/>
    <property type="match status" value="1"/>
</dbReference>